<evidence type="ECO:0000256" key="3">
    <source>
        <dbReference type="PROSITE-ProRule" id="PRU00284"/>
    </source>
</evidence>
<dbReference type="GO" id="GO:0016020">
    <property type="term" value="C:membrane"/>
    <property type="evidence" value="ECO:0007669"/>
    <property type="project" value="InterPro"/>
</dbReference>
<dbReference type="OrthoDB" id="358716at2"/>
<name>A0A498RBE3_9FIRM</name>
<keyword evidence="1 3" id="KW-0807">Transducer</keyword>
<accession>A0A498RBE3</accession>
<reference evidence="7 8" key="1">
    <citation type="submission" date="2018-06" db="EMBL/GenBank/DDBJ databases">
        <authorList>
            <person name="Strepis N."/>
        </authorList>
    </citation>
    <scope>NUCLEOTIDE SEQUENCE [LARGE SCALE GENOMIC DNA]</scope>
    <source>
        <strain evidence="7">LUCI</strain>
    </source>
</reference>
<protein>
    <submittedName>
        <fullName evidence="7">Chemotaxis methyl-accepting receptor</fullName>
    </submittedName>
</protein>
<dbReference type="InterPro" id="IPR003660">
    <property type="entry name" value="HAMP_dom"/>
</dbReference>
<dbReference type="PANTHER" id="PTHR32089:SF112">
    <property type="entry name" value="LYSOZYME-LIKE PROTEIN-RELATED"/>
    <property type="match status" value="1"/>
</dbReference>
<keyword evidence="4" id="KW-0812">Transmembrane</keyword>
<dbReference type="Gene3D" id="1.10.287.950">
    <property type="entry name" value="Methyl-accepting chemotaxis protein"/>
    <property type="match status" value="1"/>
</dbReference>
<dbReference type="PRINTS" id="PR00260">
    <property type="entry name" value="CHEMTRNSDUCR"/>
</dbReference>
<dbReference type="SMART" id="SM00304">
    <property type="entry name" value="HAMP"/>
    <property type="match status" value="1"/>
</dbReference>
<dbReference type="CDD" id="cd06225">
    <property type="entry name" value="HAMP"/>
    <property type="match status" value="1"/>
</dbReference>
<dbReference type="AlphaFoldDB" id="A0A498RBE3"/>
<dbReference type="GO" id="GO:0006935">
    <property type="term" value="P:chemotaxis"/>
    <property type="evidence" value="ECO:0007669"/>
    <property type="project" value="InterPro"/>
</dbReference>
<keyword evidence="8" id="KW-1185">Reference proteome</keyword>
<feature type="transmembrane region" description="Helical" evidence="4">
    <location>
        <begin position="175"/>
        <end position="199"/>
    </location>
</feature>
<keyword evidence="4" id="KW-0472">Membrane</keyword>
<gene>
    <name evidence="7" type="ORF">LUCI_2857</name>
</gene>
<organism evidence="7 8">
    <name type="scientific">Lucifera butyrica</name>
    <dbReference type="NCBI Taxonomy" id="1351585"/>
    <lineage>
        <taxon>Bacteria</taxon>
        <taxon>Bacillati</taxon>
        <taxon>Bacillota</taxon>
        <taxon>Negativicutes</taxon>
        <taxon>Veillonellales</taxon>
        <taxon>Veillonellaceae</taxon>
        <taxon>Lucifera</taxon>
    </lineage>
</organism>
<sequence length="557" mass="59445">MKISTKIYCGFAVIILIMVIIVGFSFWQLSRIAAIQDRLIHYEMAMKDQGQKMIINTVNQAAASRGYLITGYQQYKTDLDMSTELANSALKYLNDNEKTPQRLQEVNDAASILREHLPNFIKLVQNNQRDAAKKYLNRKIAADNAILIAAIGRYVDEKNLEVRDVNSRLGYMTGFLKTVIAIALLVGLCLALAVSFYTVRGITAALRKGTDFAARMAKGDFTQHLQVTGKDEMSILLGSLAVAGENLRSLIRQVVDISDQLAASAEELTATAEQSAQVISQVTASVSEVADGAEKQVSTVDSATAVVEEMSAGVRQIAFNARTVSEATGRTSDIAKSGGHSIETAVAQMANIERTVTSSAAVIARLGESSQEIGQIIDTIAGIAGQTNLLALNAAIEAARAGEQGRGFAVVAEEVRKLAEQSQEAAGKITALVSEIQRETNLAVASMQQGTREVAVGTEVFNAAGQSFNEIITAIEEVVGKVGEISTAIGQMANGSQQIVSSIQDIDQVSKEIAGQTQSVSAASEEQTASIEEVASSSESLAKLSQNLQEAVSKFKL</sequence>
<keyword evidence="4" id="KW-1133">Transmembrane helix</keyword>
<evidence type="ECO:0000256" key="1">
    <source>
        <dbReference type="ARBA" id="ARBA00023224"/>
    </source>
</evidence>
<dbReference type="Pfam" id="PF00015">
    <property type="entry name" value="MCPsignal"/>
    <property type="match status" value="1"/>
</dbReference>
<dbReference type="PROSITE" id="PS50111">
    <property type="entry name" value="CHEMOTAXIS_TRANSDUC_2"/>
    <property type="match status" value="1"/>
</dbReference>
<proteinExistence type="inferred from homology"/>
<dbReference type="GO" id="GO:0007165">
    <property type="term" value="P:signal transduction"/>
    <property type="evidence" value="ECO:0007669"/>
    <property type="project" value="UniProtKB-KW"/>
</dbReference>
<dbReference type="EMBL" id="UPPP01000076">
    <property type="protein sequence ID" value="VBB07592.1"/>
    <property type="molecule type" value="Genomic_DNA"/>
</dbReference>
<dbReference type="InterPro" id="IPR004090">
    <property type="entry name" value="Chemotax_Me-accpt_rcpt"/>
</dbReference>
<dbReference type="InterPro" id="IPR004089">
    <property type="entry name" value="MCPsignal_dom"/>
</dbReference>
<comment type="similarity">
    <text evidence="2">Belongs to the methyl-accepting chemotaxis (MCP) protein family.</text>
</comment>
<feature type="transmembrane region" description="Helical" evidence="4">
    <location>
        <begin position="7"/>
        <end position="27"/>
    </location>
</feature>
<dbReference type="SUPFAM" id="SSF58104">
    <property type="entry name" value="Methyl-accepting chemotaxis protein (MCP) signaling domain"/>
    <property type="match status" value="1"/>
</dbReference>
<feature type="domain" description="Methyl-accepting transducer" evidence="5">
    <location>
        <begin position="271"/>
        <end position="507"/>
    </location>
</feature>
<feature type="domain" description="HAMP" evidence="6">
    <location>
        <begin position="200"/>
        <end position="252"/>
    </location>
</feature>
<dbReference type="PROSITE" id="PS50885">
    <property type="entry name" value="HAMP"/>
    <property type="match status" value="1"/>
</dbReference>
<dbReference type="GO" id="GO:0004888">
    <property type="term" value="F:transmembrane signaling receptor activity"/>
    <property type="evidence" value="ECO:0007669"/>
    <property type="project" value="InterPro"/>
</dbReference>
<dbReference type="RefSeq" id="WP_122628520.1">
    <property type="nucleotide sequence ID" value="NZ_UPPP01000076.1"/>
</dbReference>
<dbReference type="FunFam" id="1.10.287.950:FF:000001">
    <property type="entry name" value="Methyl-accepting chemotaxis sensory transducer"/>
    <property type="match status" value="1"/>
</dbReference>
<evidence type="ECO:0000256" key="2">
    <source>
        <dbReference type="ARBA" id="ARBA00029447"/>
    </source>
</evidence>
<evidence type="ECO:0000259" key="6">
    <source>
        <dbReference type="PROSITE" id="PS50885"/>
    </source>
</evidence>
<evidence type="ECO:0000259" key="5">
    <source>
        <dbReference type="PROSITE" id="PS50111"/>
    </source>
</evidence>
<evidence type="ECO:0000313" key="8">
    <source>
        <dbReference type="Proteomes" id="UP000277811"/>
    </source>
</evidence>
<evidence type="ECO:0000256" key="4">
    <source>
        <dbReference type="SAM" id="Phobius"/>
    </source>
</evidence>
<dbReference type="SMART" id="SM00283">
    <property type="entry name" value="MA"/>
    <property type="match status" value="1"/>
</dbReference>
<dbReference type="CDD" id="cd11386">
    <property type="entry name" value="MCP_signal"/>
    <property type="match status" value="1"/>
</dbReference>
<dbReference type="Proteomes" id="UP000277811">
    <property type="component" value="Unassembled WGS sequence"/>
</dbReference>
<dbReference type="PANTHER" id="PTHR32089">
    <property type="entry name" value="METHYL-ACCEPTING CHEMOTAXIS PROTEIN MCPB"/>
    <property type="match status" value="1"/>
</dbReference>
<keyword evidence="7" id="KW-0675">Receptor</keyword>
<evidence type="ECO:0000313" key="7">
    <source>
        <dbReference type="EMBL" id="VBB07592.1"/>
    </source>
</evidence>